<organism evidence="1 2">
    <name type="scientific">Saccharomyces cerevisiae (strain AWRI1631)</name>
    <name type="common">Baker's yeast</name>
    <dbReference type="NCBI Taxonomy" id="545124"/>
    <lineage>
        <taxon>Eukaryota</taxon>
        <taxon>Fungi</taxon>
        <taxon>Dikarya</taxon>
        <taxon>Ascomycota</taxon>
        <taxon>Saccharomycotina</taxon>
        <taxon>Saccharomycetes</taxon>
        <taxon>Saccharomycetales</taxon>
        <taxon>Saccharomycetaceae</taxon>
        <taxon>Saccharomyces</taxon>
    </lineage>
</organism>
<dbReference type="AlphaFoldDB" id="B5VTY2"/>
<name>B5VTY2_YEAS6</name>
<comment type="caution">
    <text evidence="1">The sequence shown here is derived from an EMBL/GenBank/DDBJ whole genome shotgun (WGS) entry which is preliminary data.</text>
</comment>
<dbReference type="EMBL" id="ABSV01002462">
    <property type="protein sequence ID" value="EDZ68609.1"/>
    <property type="molecule type" value="Genomic_DNA"/>
</dbReference>
<evidence type="ECO:0000313" key="2">
    <source>
        <dbReference type="Proteomes" id="UP000008988"/>
    </source>
</evidence>
<reference evidence="1 2" key="1">
    <citation type="journal article" date="2008" name="FEMS Yeast Res.">
        <title>Comparative genome analysis of a Saccharomyces cerevisiae wine strain.</title>
        <authorList>
            <person name="Borneman A.R."/>
            <person name="Forgan A.H."/>
            <person name="Pretorius I.S."/>
            <person name="Chambers P.J."/>
        </authorList>
    </citation>
    <scope>NUCLEOTIDE SEQUENCE [LARGE SCALE GENOMIC DNA]</scope>
    <source>
        <strain evidence="1 2">AWRI1631</strain>
    </source>
</reference>
<evidence type="ECO:0000313" key="1">
    <source>
        <dbReference type="EMBL" id="EDZ68609.1"/>
    </source>
</evidence>
<gene>
    <name evidence="1" type="ORF">AWRI1631_10970020</name>
</gene>
<sequence>MRHGSARSDMRVVLTVGGHVSVFDVWQCNGENNRGGSVAMLRKRYFHYIREGKAYVIMNSVINGSDSAVHELMHYKVEGIDISQGTGTRTVQRFEDFWRYIVKAKVDIVQLVFDDALAFNFQVNGDLGGHEPYAGYERRLDIELFSRANSRMVDNLVKRLWEEEYAGLWCDNRDEFKLLVLMLYCMFELGDCQAMLRKYVVGFDKSGIFPLWLGQIHFMLSCEILKFRKSQSSLT</sequence>
<protein>
    <submittedName>
        <fullName evidence="1">Uncharacterized protein</fullName>
    </submittedName>
</protein>
<dbReference type="Proteomes" id="UP000008988">
    <property type="component" value="Unassembled WGS sequence"/>
</dbReference>
<accession>B5VTY2</accession>
<proteinExistence type="predicted"/>